<dbReference type="NCBIfam" id="TIGR00360">
    <property type="entry name" value="ComEC_N-term"/>
    <property type="match status" value="1"/>
</dbReference>
<feature type="transmembrane region" description="Helical" evidence="6">
    <location>
        <begin position="31"/>
        <end position="49"/>
    </location>
</feature>
<evidence type="ECO:0000313" key="10">
    <source>
        <dbReference type="Proteomes" id="UP000184172"/>
    </source>
</evidence>
<feature type="transmembrane region" description="Helical" evidence="6">
    <location>
        <begin position="56"/>
        <end position="75"/>
    </location>
</feature>
<dbReference type="STRING" id="797419.SAMN05216556_105128"/>
<feature type="transmembrane region" description="Helical" evidence="6">
    <location>
        <begin position="506"/>
        <end position="523"/>
    </location>
</feature>
<dbReference type="PANTHER" id="PTHR30619">
    <property type="entry name" value="DNA INTERNALIZATION/COMPETENCE PROTEIN COMEC/REC2"/>
    <property type="match status" value="1"/>
</dbReference>
<feature type="domain" description="DUF4131" evidence="8">
    <location>
        <begin position="26"/>
        <end position="191"/>
    </location>
</feature>
<feature type="transmembrane region" description="Helical" evidence="6">
    <location>
        <begin position="7"/>
        <end position="25"/>
    </location>
</feature>
<organism evidence="9 10">
    <name type="scientific">Aequorivita viscosa</name>
    <dbReference type="NCBI Taxonomy" id="797419"/>
    <lineage>
        <taxon>Bacteria</taxon>
        <taxon>Pseudomonadati</taxon>
        <taxon>Bacteroidota</taxon>
        <taxon>Flavobacteriia</taxon>
        <taxon>Flavobacteriales</taxon>
        <taxon>Flavobacteriaceae</taxon>
        <taxon>Aequorivita</taxon>
    </lineage>
</organism>
<keyword evidence="5 6" id="KW-0472">Membrane</keyword>
<evidence type="ECO:0000256" key="3">
    <source>
        <dbReference type="ARBA" id="ARBA00022692"/>
    </source>
</evidence>
<feature type="transmembrane region" description="Helical" evidence="6">
    <location>
        <begin position="481"/>
        <end position="499"/>
    </location>
</feature>
<feature type="domain" description="ComEC/Rec2-related protein" evidence="7">
    <location>
        <begin position="232"/>
        <end position="498"/>
    </location>
</feature>
<dbReference type="AlphaFoldDB" id="A0A1M6D1Q2"/>
<evidence type="ECO:0000259" key="8">
    <source>
        <dbReference type="Pfam" id="PF13567"/>
    </source>
</evidence>
<feature type="transmembrane region" description="Helical" evidence="6">
    <location>
        <begin position="247"/>
        <end position="271"/>
    </location>
</feature>
<dbReference type="GO" id="GO:0005886">
    <property type="term" value="C:plasma membrane"/>
    <property type="evidence" value="ECO:0007669"/>
    <property type="project" value="UniProtKB-SubCell"/>
</dbReference>
<proteinExistence type="predicted"/>
<dbReference type="InterPro" id="IPR025405">
    <property type="entry name" value="DUF4131"/>
</dbReference>
<dbReference type="Pfam" id="PF13567">
    <property type="entry name" value="DUF4131"/>
    <property type="match status" value="1"/>
</dbReference>
<dbReference type="OrthoDB" id="9761531at2"/>
<feature type="transmembrane region" description="Helical" evidence="6">
    <location>
        <begin position="388"/>
        <end position="408"/>
    </location>
</feature>
<keyword evidence="2" id="KW-1003">Cell membrane</keyword>
<evidence type="ECO:0000259" key="7">
    <source>
        <dbReference type="Pfam" id="PF03772"/>
    </source>
</evidence>
<dbReference type="InterPro" id="IPR052159">
    <property type="entry name" value="Competence_DNA_uptake"/>
</dbReference>
<reference evidence="10" key="1">
    <citation type="submission" date="2016-11" db="EMBL/GenBank/DDBJ databases">
        <authorList>
            <person name="Varghese N."/>
            <person name="Submissions S."/>
        </authorList>
    </citation>
    <scope>NUCLEOTIDE SEQUENCE [LARGE SCALE GENOMIC DNA]</scope>
    <source>
        <strain evidence="10">DSM 26349</strain>
    </source>
</reference>
<protein>
    <submittedName>
        <fullName evidence="9">Competence protein ComEC</fullName>
    </submittedName>
</protein>
<evidence type="ECO:0000256" key="2">
    <source>
        <dbReference type="ARBA" id="ARBA00022475"/>
    </source>
</evidence>
<evidence type="ECO:0000313" key="9">
    <source>
        <dbReference type="EMBL" id="SHI67004.1"/>
    </source>
</evidence>
<feature type="transmembrane region" description="Helical" evidence="6">
    <location>
        <begin position="357"/>
        <end position="376"/>
    </location>
</feature>
<name>A0A1M6D1Q2_9FLAO</name>
<keyword evidence="4 6" id="KW-1133">Transmembrane helix</keyword>
<keyword evidence="3 6" id="KW-0812">Transmembrane</keyword>
<feature type="transmembrane region" description="Helical" evidence="6">
    <location>
        <begin position="332"/>
        <end position="351"/>
    </location>
</feature>
<dbReference type="Pfam" id="PF03772">
    <property type="entry name" value="Competence"/>
    <property type="match status" value="1"/>
</dbReference>
<evidence type="ECO:0000256" key="4">
    <source>
        <dbReference type="ARBA" id="ARBA00022989"/>
    </source>
</evidence>
<keyword evidence="10" id="KW-1185">Reference proteome</keyword>
<sequence>MRFVNFAIVKFSFFLVLGILTAHYFPIPFLILTPLVVVLSLVFVFWLLARQQLIQQVYLGIAAYLCFFAIGIFSYQIRLPEFQPNHFSKIILDNSPKILQIKITQTLKPDRFNHKYFAEVNAINGIATSGKVLINIAKDSLLKPLVPDNVILTYTTVSEISKPQNPHQFDYSNYMKLQGVYGQLRISSNEILKVSKDSKTIFGIAQNLRAEIIRKLERSKLEPDERAIIQALVLGEKKDIDKNLYEAYAAAGAVHILAVSGLHVGILYIILGFLFKPVKRLKYGIVLHSILIVLLLWCFAVLSGLSPSVTRAVTMFSFFAYANLLNRRTNSTNTLFLSLLTLLIINPLWLFQVGFQLSYLAVFFIVWLLPIFKGIGHSKYWLVRKTGPIVGVTICAQIGVLPLSLYYFHQFPGLFLFTNIVLLPFLTILMCGGILIVLLAVFNSLPNWLSEIYNRMIEGLNTFINWVALQDEFLFEEIHFSALKVIAAYLLIIAIALAVKNLNYQRLIVSLVAVSLILTVFIYDEFSTSTNHLIVFHKSRKTLISHKNGKKLTVYKDDLNLRYDKTYPIKSFKTAVNISHYSEEKLPKIFRYNQKNILILDSLGVFPKQSNIHAVILTGSPKVNLVRLIDSLNPKQIIADGSNYRSYIKRWENTCKLKKLPFAYTAEQGAFLIE</sequence>
<dbReference type="RefSeq" id="WP_073215466.1">
    <property type="nucleotide sequence ID" value="NZ_FNNS01000005.1"/>
</dbReference>
<evidence type="ECO:0000256" key="6">
    <source>
        <dbReference type="SAM" id="Phobius"/>
    </source>
</evidence>
<dbReference type="PANTHER" id="PTHR30619:SF1">
    <property type="entry name" value="RECOMBINATION PROTEIN 2"/>
    <property type="match status" value="1"/>
</dbReference>
<feature type="transmembrane region" description="Helical" evidence="6">
    <location>
        <begin position="283"/>
        <end position="302"/>
    </location>
</feature>
<comment type="subcellular location">
    <subcellularLocation>
        <location evidence="1">Cell membrane</location>
        <topology evidence="1">Multi-pass membrane protein</topology>
    </subcellularLocation>
</comment>
<dbReference type="InterPro" id="IPR004477">
    <property type="entry name" value="ComEC_N"/>
</dbReference>
<evidence type="ECO:0000256" key="5">
    <source>
        <dbReference type="ARBA" id="ARBA00023136"/>
    </source>
</evidence>
<accession>A0A1M6D1Q2</accession>
<evidence type="ECO:0000256" key="1">
    <source>
        <dbReference type="ARBA" id="ARBA00004651"/>
    </source>
</evidence>
<gene>
    <name evidence="9" type="ORF">SAMN04487908_104128</name>
</gene>
<dbReference type="EMBL" id="FQYV01000004">
    <property type="protein sequence ID" value="SHI67004.1"/>
    <property type="molecule type" value="Genomic_DNA"/>
</dbReference>
<feature type="transmembrane region" description="Helical" evidence="6">
    <location>
        <begin position="414"/>
        <end position="440"/>
    </location>
</feature>
<dbReference type="Proteomes" id="UP000184172">
    <property type="component" value="Unassembled WGS sequence"/>
</dbReference>